<comment type="similarity">
    <text evidence="5">In the N-terminal section; belongs to the long-chain O-acyltransferase family.</text>
</comment>
<evidence type="ECO:0000313" key="10">
    <source>
        <dbReference type="EMBL" id="CAK5277837.1"/>
    </source>
</evidence>
<comment type="catalytic activity">
    <reaction evidence="7">
        <text>an acyl-CoA + a 1,2-diacyl-sn-glycerol = a triacyl-sn-glycerol + CoA</text>
        <dbReference type="Rhea" id="RHEA:10868"/>
        <dbReference type="ChEBI" id="CHEBI:17815"/>
        <dbReference type="ChEBI" id="CHEBI:57287"/>
        <dbReference type="ChEBI" id="CHEBI:58342"/>
        <dbReference type="ChEBI" id="CHEBI:64615"/>
        <dbReference type="EC" id="2.3.1.20"/>
    </reaction>
</comment>
<evidence type="ECO:0000256" key="7">
    <source>
        <dbReference type="ARBA" id="ARBA00048109"/>
    </source>
</evidence>
<keyword evidence="4" id="KW-0012">Acyltransferase</keyword>
<keyword evidence="3" id="KW-0808">Transferase</keyword>
<evidence type="ECO:0000256" key="2">
    <source>
        <dbReference type="ARBA" id="ARBA00005189"/>
    </source>
</evidence>
<dbReference type="InterPro" id="IPR004255">
    <property type="entry name" value="O-acyltransferase_WSD1_N"/>
</dbReference>
<evidence type="ECO:0000256" key="3">
    <source>
        <dbReference type="ARBA" id="ARBA00022679"/>
    </source>
</evidence>
<dbReference type="PANTHER" id="PTHR31650:SF1">
    <property type="entry name" value="WAX ESTER SYNTHASE_DIACYLGLYCEROL ACYLTRANSFERASE 4-RELATED"/>
    <property type="match status" value="1"/>
</dbReference>
<dbReference type="AlphaFoldDB" id="A0AAD2HL07"/>
<dbReference type="EMBL" id="CAVNYO010000421">
    <property type="protein sequence ID" value="CAK5277837.1"/>
    <property type="molecule type" value="Genomic_DNA"/>
</dbReference>
<dbReference type="Proteomes" id="UP001295794">
    <property type="component" value="Unassembled WGS sequence"/>
</dbReference>
<dbReference type="Pfam" id="PF03007">
    <property type="entry name" value="WS_DGAT_cat"/>
    <property type="match status" value="1"/>
</dbReference>
<comment type="pathway">
    <text evidence="1">Glycerolipid metabolism; triacylglycerol biosynthesis.</text>
</comment>
<dbReference type="PANTHER" id="PTHR31650">
    <property type="entry name" value="O-ACYLTRANSFERASE (WSD1-LIKE) FAMILY PROTEIN"/>
    <property type="match status" value="1"/>
</dbReference>
<dbReference type="GO" id="GO:0005886">
    <property type="term" value="C:plasma membrane"/>
    <property type="evidence" value="ECO:0007669"/>
    <property type="project" value="TreeGrafter"/>
</dbReference>
<dbReference type="InterPro" id="IPR023213">
    <property type="entry name" value="CAT-like_dom_sf"/>
</dbReference>
<dbReference type="Gene3D" id="3.30.559.10">
    <property type="entry name" value="Chloramphenicol acetyltransferase-like domain"/>
    <property type="match status" value="1"/>
</dbReference>
<name>A0AAD2HL07_9AGAR</name>
<dbReference type="SUPFAM" id="SSF52777">
    <property type="entry name" value="CoA-dependent acyltransferases"/>
    <property type="match status" value="1"/>
</dbReference>
<keyword evidence="11" id="KW-1185">Reference proteome</keyword>
<evidence type="ECO:0000256" key="6">
    <source>
        <dbReference type="ARBA" id="ARBA00047604"/>
    </source>
</evidence>
<gene>
    <name evidence="10" type="ORF">MYCIT1_LOCUS26973</name>
</gene>
<evidence type="ECO:0000313" key="11">
    <source>
        <dbReference type="Proteomes" id="UP001295794"/>
    </source>
</evidence>
<organism evidence="10 11">
    <name type="scientific">Mycena citricolor</name>
    <dbReference type="NCBI Taxonomy" id="2018698"/>
    <lineage>
        <taxon>Eukaryota</taxon>
        <taxon>Fungi</taxon>
        <taxon>Dikarya</taxon>
        <taxon>Basidiomycota</taxon>
        <taxon>Agaricomycotina</taxon>
        <taxon>Agaricomycetes</taxon>
        <taxon>Agaricomycetidae</taxon>
        <taxon>Agaricales</taxon>
        <taxon>Marasmiineae</taxon>
        <taxon>Mycenaceae</taxon>
        <taxon>Mycena</taxon>
    </lineage>
</organism>
<feature type="domain" description="O-acyltransferase WSD1 C-terminal" evidence="9">
    <location>
        <begin position="301"/>
        <end position="436"/>
    </location>
</feature>
<protein>
    <recommendedName>
        <fullName evidence="12">Diacylglycerol O-acyltransferase</fullName>
    </recommendedName>
</protein>
<evidence type="ECO:0000259" key="9">
    <source>
        <dbReference type="Pfam" id="PF06974"/>
    </source>
</evidence>
<dbReference type="GO" id="GO:0019432">
    <property type="term" value="P:triglyceride biosynthetic process"/>
    <property type="evidence" value="ECO:0007669"/>
    <property type="project" value="TreeGrafter"/>
</dbReference>
<dbReference type="Pfam" id="PF06974">
    <property type="entry name" value="WS_DGAT_C"/>
    <property type="match status" value="1"/>
</dbReference>
<reference evidence="10" key="1">
    <citation type="submission" date="2023-11" db="EMBL/GenBank/DDBJ databases">
        <authorList>
            <person name="De Vega J J."/>
            <person name="De Vega J J."/>
        </authorList>
    </citation>
    <scope>NUCLEOTIDE SEQUENCE</scope>
</reference>
<evidence type="ECO:0000256" key="4">
    <source>
        <dbReference type="ARBA" id="ARBA00023315"/>
    </source>
</evidence>
<accession>A0AAD2HL07</accession>
<sequence>MGVGASHGDLLPWLPLIPVLSGSVMLYHWIKPSLDRDWVPWTDRLLIGMRDPMIPAVLELGGNLSLDRARELVCSRLIASVPRMSDRLVVPTSGAPYWERCARMDVTMHVREHKVDGAGYAQLRSVIEALGRAPVDFSRPPWDVSVIHLGDLETVVFVRVHHAITDGRGVSDLLMRCADQSRPPRERIAPHARASTLASLLDLRHLSRPPERTSAIKRREPLSEAAVAWTRRPFRIDDLKASAGRLGGGTINDILLAAVSGALQKYLSAGSHHISCKLPVDVFSPTDLSPDVVLGVHLSDLNVPLPVDEPDAFARFARVRETMRQAKSGYRTGLTAMASRLVGGLPARMRLGMIAADAQTVSCYVSNMRGPAIPLTIGGVPVDTVRCHPLGLNNIGVGVAVYSYNGALNVAVCTDKALIPDPDALCEHLEDQLEHLAKLDVTGVRFLGQSPMFCASHSIELAFPIQAVAPILLPADAGAISRFLVGTREPSLELGTDFTHHGADWVASFDLGVVGSLPRISQLETGTGLQRDCFTVVDRVPVAFGLVQQTVTVKSWQILDPGHHRSAYEIAVQGAGVRVWKSRQLEDLGPGKTRVVERMWGVCPWILKGVVAKDSVASLRKSMERYPDMVAKYNP</sequence>
<evidence type="ECO:0000256" key="1">
    <source>
        <dbReference type="ARBA" id="ARBA00004771"/>
    </source>
</evidence>
<comment type="pathway">
    <text evidence="2">Lipid metabolism.</text>
</comment>
<dbReference type="InterPro" id="IPR009721">
    <property type="entry name" value="O-acyltransferase_WSD1_C"/>
</dbReference>
<feature type="domain" description="O-acyltransferase WSD1-like N-terminal" evidence="8">
    <location>
        <begin position="80"/>
        <end position="197"/>
    </location>
</feature>
<comment type="caution">
    <text evidence="10">The sequence shown here is derived from an EMBL/GenBank/DDBJ whole genome shotgun (WGS) entry which is preliminary data.</text>
</comment>
<proteinExistence type="inferred from homology"/>
<dbReference type="GO" id="GO:0047196">
    <property type="term" value="F:long-chain-alcohol O-fatty-acyltransferase activity"/>
    <property type="evidence" value="ECO:0007669"/>
    <property type="project" value="UniProtKB-EC"/>
</dbReference>
<evidence type="ECO:0008006" key="12">
    <source>
        <dbReference type="Google" id="ProtNLM"/>
    </source>
</evidence>
<comment type="catalytic activity">
    <reaction evidence="6">
        <text>a long chain fatty alcohol + a fatty acyl-CoA = a long-chain alcohol wax ester + CoA</text>
        <dbReference type="Rhea" id="RHEA:38443"/>
        <dbReference type="ChEBI" id="CHEBI:17135"/>
        <dbReference type="ChEBI" id="CHEBI:57287"/>
        <dbReference type="ChEBI" id="CHEBI:77636"/>
        <dbReference type="ChEBI" id="CHEBI:235323"/>
        <dbReference type="EC" id="2.3.1.75"/>
    </reaction>
</comment>
<evidence type="ECO:0000259" key="8">
    <source>
        <dbReference type="Pfam" id="PF03007"/>
    </source>
</evidence>
<dbReference type="GO" id="GO:0004144">
    <property type="term" value="F:diacylglycerol O-acyltransferase activity"/>
    <property type="evidence" value="ECO:0007669"/>
    <property type="project" value="UniProtKB-EC"/>
</dbReference>
<evidence type="ECO:0000256" key="5">
    <source>
        <dbReference type="ARBA" id="ARBA00024360"/>
    </source>
</evidence>
<dbReference type="InterPro" id="IPR045034">
    <property type="entry name" value="O-acyltransferase_WSD1-like"/>
</dbReference>